<reference evidence="10" key="2">
    <citation type="submission" date="2022-10" db="EMBL/GenBank/DDBJ databases">
        <authorList>
            <person name="Trinh H.N."/>
        </authorList>
    </citation>
    <scope>NUCLEOTIDE SEQUENCE</scope>
    <source>
        <strain evidence="10">RN2-1</strain>
    </source>
</reference>
<reference evidence="10" key="1">
    <citation type="submission" date="2022-09" db="EMBL/GenBank/DDBJ databases">
        <title>Rhodovastum sp. nov. RN2-1 isolated from soil in Seongnam, South Korea.</title>
        <authorList>
            <person name="Le N.T."/>
        </authorList>
    </citation>
    <scope>NUCLEOTIDE SEQUENCE</scope>
    <source>
        <strain evidence="10">RN2-1</strain>
    </source>
</reference>
<dbReference type="GO" id="GO:0005886">
    <property type="term" value="C:plasma membrane"/>
    <property type="evidence" value="ECO:0007669"/>
    <property type="project" value="UniProtKB-SubCell"/>
</dbReference>
<evidence type="ECO:0000256" key="5">
    <source>
        <dbReference type="ARBA" id="ARBA00022692"/>
    </source>
</evidence>
<comment type="caution">
    <text evidence="10">The sequence shown here is derived from an EMBL/GenBank/DDBJ whole genome shotgun (WGS) entry which is preliminary data.</text>
</comment>
<dbReference type="RefSeq" id="WP_264714169.1">
    <property type="nucleotide sequence ID" value="NZ_JAPDNT010000008.1"/>
</dbReference>
<feature type="transmembrane region" description="Helical" evidence="8">
    <location>
        <begin position="17"/>
        <end position="36"/>
    </location>
</feature>
<dbReference type="CDD" id="cd17503">
    <property type="entry name" value="MFS_LmrB_MDR_like"/>
    <property type="match status" value="1"/>
</dbReference>
<keyword evidence="11" id="KW-1185">Reference proteome</keyword>
<organism evidence="10 11">
    <name type="scientific">Limobrevibacterium gyesilva</name>
    <dbReference type="NCBI Taxonomy" id="2991712"/>
    <lineage>
        <taxon>Bacteria</taxon>
        <taxon>Pseudomonadati</taxon>
        <taxon>Pseudomonadota</taxon>
        <taxon>Alphaproteobacteria</taxon>
        <taxon>Acetobacterales</taxon>
        <taxon>Acetobacteraceae</taxon>
        <taxon>Limobrevibacterium</taxon>
    </lineage>
</organism>
<gene>
    <name evidence="10" type="ORF">OL599_12825</name>
</gene>
<name>A0AA42CI26_9PROT</name>
<dbReference type="GO" id="GO:0022857">
    <property type="term" value="F:transmembrane transporter activity"/>
    <property type="evidence" value="ECO:0007669"/>
    <property type="project" value="InterPro"/>
</dbReference>
<dbReference type="InterPro" id="IPR004638">
    <property type="entry name" value="EmrB-like"/>
</dbReference>
<keyword evidence="4" id="KW-1003">Cell membrane</keyword>
<dbReference type="Proteomes" id="UP001165679">
    <property type="component" value="Unassembled WGS sequence"/>
</dbReference>
<feature type="transmembrane region" description="Helical" evidence="8">
    <location>
        <begin position="84"/>
        <end position="112"/>
    </location>
</feature>
<feature type="transmembrane region" description="Helical" evidence="8">
    <location>
        <begin position="171"/>
        <end position="193"/>
    </location>
</feature>
<evidence type="ECO:0000256" key="2">
    <source>
        <dbReference type="ARBA" id="ARBA00008537"/>
    </source>
</evidence>
<dbReference type="EMBL" id="JAPDNT010000008">
    <property type="protein sequence ID" value="MCW3475460.1"/>
    <property type="molecule type" value="Genomic_DNA"/>
</dbReference>
<dbReference type="Gene3D" id="1.20.1720.10">
    <property type="entry name" value="Multidrug resistance protein D"/>
    <property type="match status" value="1"/>
</dbReference>
<feature type="transmembrane region" description="Helical" evidence="8">
    <location>
        <begin position="377"/>
        <end position="399"/>
    </location>
</feature>
<keyword evidence="5 8" id="KW-0812">Transmembrane</keyword>
<dbReference type="NCBIfam" id="TIGR00711">
    <property type="entry name" value="efflux_EmrB"/>
    <property type="match status" value="1"/>
</dbReference>
<feature type="transmembrane region" description="Helical" evidence="8">
    <location>
        <begin position="275"/>
        <end position="299"/>
    </location>
</feature>
<keyword evidence="7 8" id="KW-0472">Membrane</keyword>
<feature type="transmembrane region" description="Helical" evidence="8">
    <location>
        <begin position="340"/>
        <end position="357"/>
    </location>
</feature>
<proteinExistence type="inferred from homology"/>
<dbReference type="PANTHER" id="PTHR42718:SF9">
    <property type="entry name" value="MAJOR FACILITATOR SUPERFAMILY MULTIDRUG TRANSPORTER MFSC"/>
    <property type="match status" value="1"/>
</dbReference>
<evidence type="ECO:0000259" key="9">
    <source>
        <dbReference type="PROSITE" id="PS50850"/>
    </source>
</evidence>
<feature type="transmembrane region" description="Helical" evidence="8">
    <location>
        <begin position="205"/>
        <end position="225"/>
    </location>
</feature>
<feature type="domain" description="Major facilitator superfamily (MFS) profile" evidence="9">
    <location>
        <begin position="19"/>
        <end position="513"/>
    </location>
</feature>
<evidence type="ECO:0000256" key="6">
    <source>
        <dbReference type="ARBA" id="ARBA00022989"/>
    </source>
</evidence>
<feature type="transmembrane region" description="Helical" evidence="8">
    <location>
        <begin position="490"/>
        <end position="509"/>
    </location>
</feature>
<feature type="transmembrane region" description="Helical" evidence="8">
    <location>
        <begin position="311"/>
        <end position="328"/>
    </location>
</feature>
<evidence type="ECO:0000256" key="8">
    <source>
        <dbReference type="SAM" id="Phobius"/>
    </source>
</evidence>
<dbReference type="Pfam" id="PF07690">
    <property type="entry name" value="MFS_1"/>
    <property type="match status" value="1"/>
</dbReference>
<feature type="transmembrane region" description="Helical" evidence="8">
    <location>
        <begin position="237"/>
        <end position="255"/>
    </location>
</feature>
<evidence type="ECO:0000313" key="10">
    <source>
        <dbReference type="EMBL" id="MCW3475460.1"/>
    </source>
</evidence>
<protein>
    <submittedName>
        <fullName evidence="10">DHA2 family efflux MFS transporter permease subunit</fullName>
    </submittedName>
</protein>
<feature type="transmembrane region" description="Helical" evidence="8">
    <location>
        <begin position="118"/>
        <end position="136"/>
    </location>
</feature>
<evidence type="ECO:0000256" key="7">
    <source>
        <dbReference type="ARBA" id="ARBA00023136"/>
    </source>
</evidence>
<feature type="transmembrane region" description="Helical" evidence="8">
    <location>
        <begin position="143"/>
        <end position="165"/>
    </location>
</feature>
<dbReference type="PANTHER" id="PTHR42718">
    <property type="entry name" value="MAJOR FACILITATOR SUPERFAMILY MULTIDRUG TRANSPORTER MFSC"/>
    <property type="match status" value="1"/>
</dbReference>
<keyword evidence="6 8" id="KW-1133">Transmembrane helix</keyword>
<sequence>MQAGAQPGMPKLSWRQWAGFMSMVVGMFMAILDIQIVSASITEIQAGLAASPDEAAWVQTSYLIAEIVMIPLSGWLSRMLSTRVLFTASALGFTLFSALCAMATNLGAMIAFRALQGFIGGAMIPTVFATSFLLFPGAARAQVSVLIGLTATLAPTIGPTLGGWLTQALSWHWLFLINVPVGLAVAASVWRFIDIDRPDLSMFRRFDWFGLALMATFLGSLEYVLEEGNRNDWFQDETICTLAAVATVAGVAFFWRMLSERDPLVELRAFRNVNFAFGCLFSVVIGIGLYGAVYVVPLFLARVRGFDSYEIGKTMFVTGLAMFFFAPVAGRVSKYLDLRWMLAFGLVVFGMSVWWLAHLTSQSSFWELLLPQALRGASMMFLFLPVNQLSLGTLPPSALKNASGLYNLMRNLGGAVGLALIGTISTTRTAIHTLHLQEQVTWARPGAEKALHGMTSMMSAAKGAEAHLAALKRMAMMVNREALTLAYNDVLLLMALCFFLAVPLTFLLVRPKMGGSVEAH</sequence>
<feature type="transmembrane region" description="Helical" evidence="8">
    <location>
        <begin position="411"/>
        <end position="431"/>
    </location>
</feature>
<evidence type="ECO:0000256" key="3">
    <source>
        <dbReference type="ARBA" id="ARBA00022448"/>
    </source>
</evidence>
<dbReference type="AlphaFoldDB" id="A0AA42CI26"/>
<comment type="subcellular location">
    <subcellularLocation>
        <location evidence="1">Cell membrane</location>
        <topology evidence="1">Multi-pass membrane protein</topology>
    </subcellularLocation>
</comment>
<evidence type="ECO:0000256" key="1">
    <source>
        <dbReference type="ARBA" id="ARBA00004651"/>
    </source>
</evidence>
<feature type="transmembrane region" description="Helical" evidence="8">
    <location>
        <begin position="56"/>
        <end position="77"/>
    </location>
</feature>
<evidence type="ECO:0000313" key="11">
    <source>
        <dbReference type="Proteomes" id="UP001165679"/>
    </source>
</evidence>
<dbReference type="InterPro" id="IPR036259">
    <property type="entry name" value="MFS_trans_sf"/>
</dbReference>
<evidence type="ECO:0000256" key="4">
    <source>
        <dbReference type="ARBA" id="ARBA00022475"/>
    </source>
</evidence>
<dbReference type="PROSITE" id="PS50850">
    <property type="entry name" value="MFS"/>
    <property type="match status" value="1"/>
</dbReference>
<accession>A0AA42CI26</accession>
<dbReference type="InterPro" id="IPR011701">
    <property type="entry name" value="MFS"/>
</dbReference>
<dbReference type="Gene3D" id="1.20.1250.20">
    <property type="entry name" value="MFS general substrate transporter like domains"/>
    <property type="match status" value="1"/>
</dbReference>
<keyword evidence="3" id="KW-0813">Transport</keyword>
<comment type="similarity">
    <text evidence="2">Belongs to the major facilitator superfamily. EmrB family.</text>
</comment>
<dbReference type="SUPFAM" id="SSF103473">
    <property type="entry name" value="MFS general substrate transporter"/>
    <property type="match status" value="1"/>
</dbReference>
<dbReference type="InterPro" id="IPR020846">
    <property type="entry name" value="MFS_dom"/>
</dbReference>